<name>Q7F097_ORYSJ</name>
<evidence type="ECO:0000313" key="2">
    <source>
        <dbReference type="EMBL" id="BAC83567.1"/>
    </source>
</evidence>
<evidence type="ECO:0000256" key="1">
    <source>
        <dbReference type="SAM" id="MobiDB-lite"/>
    </source>
</evidence>
<evidence type="ECO:0000313" key="5">
    <source>
        <dbReference type="Proteomes" id="UP000000763"/>
    </source>
</evidence>
<dbReference type="EMBL" id="AP005515">
    <property type="protein sequence ID" value="BAD31525.1"/>
    <property type="molecule type" value="Genomic_DNA"/>
</dbReference>
<proteinExistence type="predicted"/>
<reference evidence="2" key="1">
    <citation type="submission" date="2001-11" db="EMBL/GenBank/DDBJ databases">
        <title>Oryza sativa nipponbare(GA3) genomic DNA, chromosome 7, PAC clone:P0683C09.</title>
        <authorList>
            <person name="Sasaki T."/>
            <person name="Matsumoto T."/>
            <person name="Yamamoto K."/>
        </authorList>
    </citation>
    <scope>NUCLEOTIDE SEQUENCE</scope>
</reference>
<reference evidence="5" key="3">
    <citation type="journal article" date="2005" name="Nature">
        <title>The map-based sequence of the rice genome.</title>
        <authorList>
            <consortium name="International rice genome sequencing project (IRGSP)"/>
            <person name="Matsumoto T."/>
            <person name="Wu J."/>
            <person name="Kanamori H."/>
            <person name="Katayose Y."/>
            <person name="Fujisawa M."/>
            <person name="Namiki N."/>
            <person name="Mizuno H."/>
            <person name="Yamamoto K."/>
            <person name="Antonio B.A."/>
            <person name="Baba T."/>
            <person name="Sakata K."/>
            <person name="Nagamura Y."/>
            <person name="Aoki H."/>
            <person name="Arikawa K."/>
            <person name="Arita K."/>
            <person name="Bito T."/>
            <person name="Chiden Y."/>
            <person name="Fujitsuka N."/>
            <person name="Fukunaka R."/>
            <person name="Hamada M."/>
            <person name="Harada C."/>
            <person name="Hayashi A."/>
            <person name="Hijishita S."/>
            <person name="Honda M."/>
            <person name="Hosokawa S."/>
            <person name="Ichikawa Y."/>
            <person name="Idonuma A."/>
            <person name="Iijima M."/>
            <person name="Ikeda M."/>
            <person name="Ikeno M."/>
            <person name="Ito K."/>
            <person name="Ito S."/>
            <person name="Ito T."/>
            <person name="Ito Y."/>
            <person name="Ito Y."/>
            <person name="Iwabuchi A."/>
            <person name="Kamiya K."/>
            <person name="Karasawa W."/>
            <person name="Kurita K."/>
            <person name="Katagiri S."/>
            <person name="Kikuta A."/>
            <person name="Kobayashi H."/>
            <person name="Kobayashi N."/>
            <person name="Machita K."/>
            <person name="Maehara T."/>
            <person name="Masukawa M."/>
            <person name="Mizubayashi T."/>
            <person name="Mukai Y."/>
            <person name="Nagasaki H."/>
            <person name="Nagata Y."/>
            <person name="Naito S."/>
            <person name="Nakashima M."/>
            <person name="Nakama Y."/>
            <person name="Nakamichi Y."/>
            <person name="Nakamura M."/>
            <person name="Meguro A."/>
            <person name="Negishi M."/>
            <person name="Ohta I."/>
            <person name="Ohta T."/>
            <person name="Okamoto M."/>
            <person name="Ono N."/>
            <person name="Saji S."/>
            <person name="Sakaguchi M."/>
            <person name="Sakai K."/>
            <person name="Shibata M."/>
            <person name="Shimokawa T."/>
            <person name="Song J."/>
            <person name="Takazaki Y."/>
            <person name="Terasawa K."/>
            <person name="Tsugane M."/>
            <person name="Tsuji K."/>
            <person name="Ueda S."/>
            <person name="Waki K."/>
            <person name="Yamagata H."/>
            <person name="Yamamoto M."/>
            <person name="Yamamoto S."/>
            <person name="Yamane H."/>
            <person name="Yoshiki S."/>
            <person name="Yoshihara R."/>
            <person name="Yukawa K."/>
            <person name="Zhong H."/>
            <person name="Yano M."/>
            <person name="Yuan Q."/>
            <person name="Ouyang S."/>
            <person name="Liu J."/>
            <person name="Jones K.M."/>
            <person name="Gansberger K."/>
            <person name="Moffat K."/>
            <person name="Hill J."/>
            <person name="Bera J."/>
            <person name="Fadrosh D."/>
            <person name="Jin S."/>
            <person name="Johri S."/>
            <person name="Kim M."/>
            <person name="Overton L."/>
            <person name="Reardon M."/>
            <person name="Tsitrin T."/>
            <person name="Vuong H."/>
            <person name="Weaver B."/>
            <person name="Ciecko A."/>
            <person name="Tallon L."/>
            <person name="Jackson J."/>
            <person name="Pai G."/>
            <person name="Aken S.V."/>
            <person name="Utterback T."/>
            <person name="Reidmuller S."/>
            <person name="Feldblyum T."/>
            <person name="Hsiao J."/>
            <person name="Zismann V."/>
            <person name="Iobst S."/>
            <person name="de Vazeille A.R."/>
            <person name="Buell C.R."/>
            <person name="Ying K."/>
            <person name="Li Y."/>
            <person name="Lu T."/>
            <person name="Huang Y."/>
            <person name="Zhao Q."/>
            <person name="Feng Q."/>
            <person name="Zhang L."/>
            <person name="Zhu J."/>
            <person name="Weng Q."/>
            <person name="Mu J."/>
            <person name="Lu Y."/>
            <person name="Fan D."/>
            <person name="Liu Y."/>
            <person name="Guan J."/>
            <person name="Zhang Y."/>
            <person name="Yu S."/>
            <person name="Liu X."/>
            <person name="Zhang Y."/>
            <person name="Hong G."/>
            <person name="Han B."/>
            <person name="Choisne N."/>
            <person name="Demange N."/>
            <person name="Orjeda G."/>
            <person name="Samain S."/>
            <person name="Cattolico L."/>
            <person name="Pelletier E."/>
            <person name="Couloux A."/>
            <person name="Segurens B."/>
            <person name="Wincker P."/>
            <person name="D'Hont A."/>
            <person name="Scarpelli C."/>
            <person name="Weissenbach J."/>
            <person name="Salanoubat M."/>
            <person name="Quetier F."/>
            <person name="Yu Y."/>
            <person name="Kim H.R."/>
            <person name="Rambo T."/>
            <person name="Currie J."/>
            <person name="Collura K."/>
            <person name="Luo M."/>
            <person name="Yang T."/>
            <person name="Ammiraju J.S.S."/>
            <person name="Engler F."/>
            <person name="Soderlund C."/>
            <person name="Wing R.A."/>
            <person name="Palmer L.E."/>
            <person name="de la Bastide M."/>
            <person name="Spiegel L."/>
            <person name="Nascimento L."/>
            <person name="Zutavern T."/>
            <person name="O'Shaughnessy A."/>
            <person name="Dike S."/>
            <person name="Dedhia N."/>
            <person name="Preston R."/>
            <person name="Balija V."/>
            <person name="McCombie W.R."/>
            <person name="Chow T."/>
            <person name="Chen H."/>
            <person name="Chung M."/>
            <person name="Chen C."/>
            <person name="Shaw J."/>
            <person name="Wu H."/>
            <person name="Hsiao K."/>
            <person name="Chao Y."/>
            <person name="Chu M."/>
            <person name="Cheng C."/>
            <person name="Hour A."/>
            <person name="Lee P."/>
            <person name="Lin S."/>
            <person name="Lin Y."/>
            <person name="Liou J."/>
            <person name="Liu S."/>
            <person name="Hsing Y."/>
            <person name="Raghuvanshi S."/>
            <person name="Mohanty A."/>
            <person name="Bharti A.K."/>
            <person name="Gaur A."/>
            <person name="Gupta V."/>
            <person name="Kumar D."/>
            <person name="Ravi V."/>
            <person name="Vij S."/>
            <person name="Kapur A."/>
            <person name="Khurana P."/>
            <person name="Khurana P."/>
            <person name="Khurana J.P."/>
            <person name="Tyagi A.K."/>
            <person name="Gaikwad K."/>
            <person name="Singh A."/>
            <person name="Dalal V."/>
            <person name="Srivastava S."/>
            <person name="Dixit A."/>
            <person name="Pal A.K."/>
            <person name="Ghazi I.A."/>
            <person name="Yadav M."/>
            <person name="Pandit A."/>
            <person name="Bhargava A."/>
            <person name="Sureshbabu K."/>
            <person name="Batra K."/>
            <person name="Sharma T.R."/>
            <person name="Mohapatra T."/>
            <person name="Singh N.K."/>
            <person name="Messing J."/>
            <person name="Nelson A.B."/>
            <person name="Fuks G."/>
            <person name="Kavchok S."/>
            <person name="Keizer G."/>
            <person name="Linton E."/>
            <person name="Llaca V."/>
            <person name="Song R."/>
            <person name="Tanyolac B."/>
            <person name="Young S."/>
            <person name="Ho-Il K."/>
            <person name="Hahn J.H."/>
            <person name="Sangsakoo G."/>
            <person name="Vanavichit A."/>
            <person name="de Mattos Luiz.A.T."/>
            <person name="Zimmer P.D."/>
            <person name="Malone G."/>
            <person name="Dellagostin O."/>
            <person name="de Oliveira A.C."/>
            <person name="Bevan M."/>
            <person name="Bancroft I."/>
            <person name="Minx P."/>
            <person name="Cordum H."/>
            <person name="Wilson R."/>
            <person name="Cheng Z."/>
            <person name="Jin W."/>
            <person name="Jiang J."/>
            <person name="Leong S.A."/>
            <person name="Iwama H."/>
            <person name="Gojobori T."/>
            <person name="Itoh T."/>
            <person name="Niimura Y."/>
            <person name="Fujii Y."/>
            <person name="Habara T."/>
            <person name="Sakai H."/>
            <person name="Sato Y."/>
            <person name="Wilson G."/>
            <person name="Kumar K."/>
            <person name="McCouch S."/>
            <person name="Juretic N."/>
            <person name="Hoen D."/>
            <person name="Wright S."/>
            <person name="Bruskiewich R."/>
            <person name="Bureau T."/>
            <person name="Miyao A."/>
            <person name="Hirochika H."/>
            <person name="Nishikawa T."/>
            <person name="Kadowaki K."/>
            <person name="Sugiura M."/>
            <person name="Burr B."/>
            <person name="Sasaki T."/>
        </authorList>
    </citation>
    <scope>NUCLEOTIDE SEQUENCE [LARGE SCALE GENOMIC DNA]</scope>
    <source>
        <strain evidence="5">cv. Nipponbare</strain>
    </source>
</reference>
<accession>Q7F097</accession>
<feature type="compositionally biased region" description="Polar residues" evidence="1">
    <location>
        <begin position="37"/>
        <end position="46"/>
    </location>
</feature>
<feature type="region of interest" description="Disordered" evidence="1">
    <location>
        <begin position="37"/>
        <end position="64"/>
    </location>
</feature>
<dbReference type="Proteomes" id="UP000000763">
    <property type="component" value="Chromosome 7"/>
</dbReference>
<gene>
    <name evidence="2" type="primary">P0683C09.135</name>
    <name evidence="3" type="ORF">OSJNBa0064M11.20</name>
    <name evidence="4" type="ORF">OSJNBa0064M11.3</name>
</gene>
<reference evidence="5" key="4">
    <citation type="journal article" date="2008" name="Nucleic Acids Res.">
        <title>The rice annotation project database (RAP-DB): 2008 update.</title>
        <authorList>
            <consortium name="The rice annotation project (RAP)"/>
        </authorList>
    </citation>
    <scope>GENOME REANNOTATION</scope>
    <source>
        <strain evidence="5">cv. Nipponbare</strain>
    </source>
</reference>
<dbReference type="EMBL" id="AP005515">
    <property type="protein sequence ID" value="BAC84368.1"/>
    <property type="molecule type" value="Genomic_DNA"/>
</dbReference>
<dbReference type="AlphaFoldDB" id="Q7F097"/>
<evidence type="ECO:0000313" key="4">
    <source>
        <dbReference type="EMBL" id="BAD31525.1"/>
    </source>
</evidence>
<reference evidence="3" key="2">
    <citation type="submission" date="2002-07" db="EMBL/GenBank/DDBJ databases">
        <title>Oryza sativa nipponbare(GA3) genomic DNA, chromosome 7, BAC clone:OSJNBa0064M11.</title>
        <authorList>
            <person name="Sasaki T."/>
            <person name="Matsumoto T."/>
            <person name="Katayose Y."/>
        </authorList>
    </citation>
    <scope>NUCLEOTIDE SEQUENCE</scope>
</reference>
<sequence length="64" mass="6630">MCLKLPATRKHTSARGCRTLLPGTAPLYTCSTEKGFSIGRPSQSLPRSPRDAEGLTVAAAATAG</sequence>
<protein>
    <submittedName>
        <fullName evidence="2">Uncharacterized protein</fullName>
    </submittedName>
</protein>
<organism evidence="2 5">
    <name type="scientific">Oryza sativa subsp. japonica</name>
    <name type="common">Rice</name>
    <dbReference type="NCBI Taxonomy" id="39947"/>
    <lineage>
        <taxon>Eukaryota</taxon>
        <taxon>Viridiplantae</taxon>
        <taxon>Streptophyta</taxon>
        <taxon>Embryophyta</taxon>
        <taxon>Tracheophyta</taxon>
        <taxon>Spermatophyta</taxon>
        <taxon>Magnoliopsida</taxon>
        <taxon>Liliopsida</taxon>
        <taxon>Poales</taxon>
        <taxon>Poaceae</taxon>
        <taxon>BOP clade</taxon>
        <taxon>Oryzoideae</taxon>
        <taxon>Oryzeae</taxon>
        <taxon>Oryzinae</taxon>
        <taxon>Oryza</taxon>
        <taxon>Oryza sativa</taxon>
    </lineage>
</organism>
<evidence type="ECO:0000313" key="3">
    <source>
        <dbReference type="EMBL" id="BAC84368.1"/>
    </source>
</evidence>
<dbReference type="EMBL" id="AP004348">
    <property type="protein sequence ID" value="BAC83567.1"/>
    <property type="molecule type" value="Genomic_DNA"/>
</dbReference>